<dbReference type="InterPro" id="IPR045886">
    <property type="entry name" value="ThiF/MoeB/HesA"/>
</dbReference>
<dbReference type="EMBL" id="APQJ01000013">
    <property type="protein sequence ID" value="EOQ61116.1"/>
    <property type="molecule type" value="Genomic_DNA"/>
</dbReference>
<dbReference type="GO" id="GO:0005737">
    <property type="term" value="C:cytoplasm"/>
    <property type="evidence" value="ECO:0007669"/>
    <property type="project" value="TreeGrafter"/>
</dbReference>
<dbReference type="InterPro" id="IPR035985">
    <property type="entry name" value="Ubiquitin-activating_enz"/>
</dbReference>
<sequence length="591" mass="68098">MLDSLRRKQLIQSLHEQNFNRLSLDELMYKDTKYNASILFTGDDIIFRGELNINTDDKNYVFDIVIRIYDLKLISLPIVYIVNPSEKILKLPLPHITPKPELKLNNKILHSICYAFADDITIPRYNCSKFIDFVVNQTKTTLKKIISPTSISEQLNNEIEPTWVALSRINKAAFQTLSFGELPTQQNKSINFTVINKDENINFNGKLIFIPDSQNVPKLSSFLNADFSIKSLDKFFHWIKSWDQSGYNILLISLKLYKDFEKNFFFGFVYREAILYFSIKLDSQTIARMARYNNLKNFKFNNNQNLGFGIGHHFSLEKLVKRNLQSLNNIENLNDLKILQIGCGAIGGYLTDSLFKVGAGFGENSKLTLVDSDKLSRDNLGRHFLNATYLGINKAEALKIYLECNYQKYLVNDKLNISFENSDIKYLSTDFYEEFDVIIDATGKFEIAEYLNELNKQRCPEKQVPILHLWIFANGECVQAFWNSPTSLDNKGGCHYCLSTLWYNAPDDFYPLPDMNRESTIRINRPCANYTPYTISSSLNVASMGIEVLLAWAGNTLKSNYFTHYASTLSKDKNMNLKAEVFKQKSCPFCK</sequence>
<dbReference type="PANTHER" id="PTHR10953:SF162">
    <property type="entry name" value="SUMO-ACTIVATING ENZYME SUBUNIT 1"/>
    <property type="match status" value="1"/>
</dbReference>
<accession>R8XWA4</accession>
<dbReference type="HOGENOM" id="CLU_032708_1_0_6"/>
<protein>
    <recommendedName>
        <fullName evidence="1">THIF-type NAD/FAD binding fold domain-containing protein</fullName>
    </recommendedName>
</protein>
<dbReference type="Pfam" id="PF00899">
    <property type="entry name" value="ThiF"/>
    <property type="match status" value="1"/>
</dbReference>
<dbReference type="GO" id="GO:0016925">
    <property type="term" value="P:protein sumoylation"/>
    <property type="evidence" value="ECO:0007669"/>
    <property type="project" value="TreeGrafter"/>
</dbReference>
<proteinExistence type="predicted"/>
<reference evidence="2 3" key="1">
    <citation type="submission" date="2013-02" db="EMBL/GenBank/DDBJ databases">
        <title>The Genome Sequence of Acinetobacter sp. ANC 3811.</title>
        <authorList>
            <consortium name="The Broad Institute Genome Sequencing Platform"/>
            <consortium name="The Broad Institute Genome Sequencing Center for Infectious Disease"/>
            <person name="Cerqueira G."/>
            <person name="Feldgarden M."/>
            <person name="Courvalin P."/>
            <person name="Perichon B."/>
            <person name="Grillot-Courvalin C."/>
            <person name="Clermont D."/>
            <person name="Rocha E."/>
            <person name="Yoon E.-J."/>
            <person name="Nemec A."/>
            <person name="Walker B."/>
            <person name="Young S.K."/>
            <person name="Zeng Q."/>
            <person name="Gargeya S."/>
            <person name="Fitzgerald M."/>
            <person name="Haas B."/>
            <person name="Abouelleil A."/>
            <person name="Alvarado L."/>
            <person name="Arachchi H.M."/>
            <person name="Berlin A.M."/>
            <person name="Chapman S.B."/>
            <person name="Dewar J."/>
            <person name="Goldberg J."/>
            <person name="Griggs A."/>
            <person name="Gujja S."/>
            <person name="Hansen M."/>
            <person name="Howarth C."/>
            <person name="Imamovic A."/>
            <person name="Larimer J."/>
            <person name="McCowan C."/>
            <person name="Murphy C."/>
            <person name="Neiman D."/>
            <person name="Pearson M."/>
            <person name="Priest M."/>
            <person name="Roberts A."/>
            <person name="Saif S."/>
            <person name="Shea T."/>
            <person name="Sisk P."/>
            <person name="Sykes S."/>
            <person name="Wortman J."/>
            <person name="Nusbaum C."/>
            <person name="Birren B."/>
        </authorList>
    </citation>
    <scope>NUCLEOTIDE SEQUENCE [LARGE SCALE GENOMIC DNA]</scope>
    <source>
        <strain evidence="2 3">ANC 3811</strain>
    </source>
</reference>
<dbReference type="Gene3D" id="3.40.50.720">
    <property type="entry name" value="NAD(P)-binding Rossmann-like Domain"/>
    <property type="match status" value="1"/>
</dbReference>
<dbReference type="InterPro" id="IPR000594">
    <property type="entry name" value="ThiF_NAD_FAD-bd"/>
</dbReference>
<evidence type="ECO:0000313" key="2">
    <source>
        <dbReference type="EMBL" id="EOQ61116.1"/>
    </source>
</evidence>
<organism evidence="2 3">
    <name type="scientific">Acinetobacter calcoaceticus ANC 3811</name>
    <dbReference type="NCBI Taxonomy" id="1217690"/>
    <lineage>
        <taxon>Bacteria</taxon>
        <taxon>Pseudomonadati</taxon>
        <taxon>Pseudomonadota</taxon>
        <taxon>Gammaproteobacteria</taxon>
        <taxon>Moraxellales</taxon>
        <taxon>Moraxellaceae</taxon>
        <taxon>Acinetobacter</taxon>
        <taxon>Acinetobacter calcoaceticus/baumannii complex</taxon>
    </lineage>
</organism>
<gene>
    <name evidence="2" type="ORF">F935_03462</name>
</gene>
<dbReference type="GO" id="GO:0019948">
    <property type="term" value="F:SUMO activating enzyme activity"/>
    <property type="evidence" value="ECO:0007669"/>
    <property type="project" value="TreeGrafter"/>
</dbReference>
<dbReference type="AlphaFoldDB" id="R8XWA4"/>
<feature type="domain" description="THIF-type NAD/FAD binding fold" evidence="1">
    <location>
        <begin position="326"/>
        <end position="502"/>
    </location>
</feature>
<evidence type="ECO:0000313" key="3">
    <source>
        <dbReference type="Proteomes" id="UP000014041"/>
    </source>
</evidence>
<evidence type="ECO:0000259" key="1">
    <source>
        <dbReference type="Pfam" id="PF00899"/>
    </source>
</evidence>
<dbReference type="SUPFAM" id="SSF69572">
    <property type="entry name" value="Activating enzymes of the ubiquitin-like proteins"/>
    <property type="match status" value="1"/>
</dbReference>
<name>R8XWA4_ACICA</name>
<dbReference type="PANTHER" id="PTHR10953">
    <property type="entry name" value="UBIQUITIN-ACTIVATING ENZYME E1"/>
    <property type="match status" value="1"/>
</dbReference>
<dbReference type="RefSeq" id="WP_016140048.1">
    <property type="nucleotide sequence ID" value="NZ_KB976986.1"/>
</dbReference>
<dbReference type="Proteomes" id="UP000014041">
    <property type="component" value="Unassembled WGS sequence"/>
</dbReference>
<comment type="caution">
    <text evidence="2">The sequence shown here is derived from an EMBL/GenBank/DDBJ whole genome shotgun (WGS) entry which is preliminary data.</text>
</comment>
<dbReference type="PATRIC" id="fig|1217690.3.peg.3417"/>